<dbReference type="EMBL" id="QYUK01000011">
    <property type="protein sequence ID" value="RJF86690.1"/>
    <property type="molecule type" value="Genomic_DNA"/>
</dbReference>
<evidence type="ECO:0000313" key="2">
    <source>
        <dbReference type="Proteomes" id="UP000284605"/>
    </source>
</evidence>
<accession>A0A418W9I3</accession>
<proteinExistence type="predicted"/>
<comment type="caution">
    <text evidence="1">The sequence shown here is derived from an EMBL/GenBank/DDBJ whole genome shotgun (WGS) entry which is preliminary data.</text>
</comment>
<evidence type="ECO:0008006" key="3">
    <source>
        <dbReference type="Google" id="ProtNLM"/>
    </source>
</evidence>
<dbReference type="Proteomes" id="UP000284605">
    <property type="component" value="Unassembled WGS sequence"/>
</dbReference>
<protein>
    <recommendedName>
        <fullName evidence="3">Type II toxin-antitoxin system PemK/MazF family toxin</fullName>
    </recommendedName>
</protein>
<organism evidence="1 2">
    <name type="scientific">Oleomonas cavernae</name>
    <dbReference type="NCBI Taxonomy" id="2320859"/>
    <lineage>
        <taxon>Bacteria</taxon>
        <taxon>Pseudomonadati</taxon>
        <taxon>Pseudomonadota</taxon>
        <taxon>Alphaproteobacteria</taxon>
        <taxon>Acetobacterales</taxon>
        <taxon>Acetobacteraceae</taxon>
        <taxon>Oleomonas</taxon>
    </lineage>
</organism>
<keyword evidence="2" id="KW-1185">Reference proteome</keyword>
<gene>
    <name evidence="1" type="ORF">D3874_06350</name>
</gene>
<sequence>MRHELPRGSVIRYPYLWRRQRTQGETEGRKERPVCLAITGELRGSTVLILLPISGTAPLADQVTLEIPQLERRRAGLDETKPAWITMSEYNFDIAEASFYFDPSSKPMGQFSDAFLKQIYRLLRKYLVDPKARVDRTQTD</sequence>
<dbReference type="OrthoDB" id="7432864at2"/>
<reference evidence="1 2" key="1">
    <citation type="submission" date="2018-09" db="EMBL/GenBank/DDBJ databases">
        <authorList>
            <person name="Zhu H."/>
        </authorList>
    </citation>
    <scope>NUCLEOTIDE SEQUENCE [LARGE SCALE GENOMIC DNA]</scope>
    <source>
        <strain evidence="1 2">K1W22B-8</strain>
    </source>
</reference>
<evidence type="ECO:0000313" key="1">
    <source>
        <dbReference type="EMBL" id="RJF86690.1"/>
    </source>
</evidence>
<dbReference type="AlphaFoldDB" id="A0A418W9I3"/>
<dbReference type="RefSeq" id="WP_119777335.1">
    <property type="nucleotide sequence ID" value="NZ_QYUK01000011.1"/>
</dbReference>
<name>A0A418W9I3_9PROT</name>